<feature type="region of interest" description="Disordered" evidence="2">
    <location>
        <begin position="375"/>
        <end position="410"/>
    </location>
</feature>
<reference evidence="7" key="1">
    <citation type="submission" date="2016-10" db="EMBL/GenBank/DDBJ databases">
        <authorList>
            <person name="Varghese N."/>
            <person name="Submissions S."/>
        </authorList>
    </citation>
    <scope>NUCLEOTIDE SEQUENCE [LARGE SCALE GENOMIC DNA]</scope>
    <source>
        <strain evidence="7">CGMCC 1.10783</strain>
    </source>
</reference>
<evidence type="ECO:0000313" key="6">
    <source>
        <dbReference type="EMBL" id="SDJ82667.1"/>
    </source>
</evidence>
<evidence type="ECO:0000256" key="1">
    <source>
        <dbReference type="ARBA" id="ARBA00006068"/>
    </source>
</evidence>
<comment type="similarity">
    <text evidence="1">Belongs to the LytR/CpsA/Psr (LCP) family.</text>
</comment>
<gene>
    <name evidence="6" type="ORF">SAMN05216555_11771</name>
</gene>
<dbReference type="EMBL" id="FNEI01000017">
    <property type="protein sequence ID" value="SDJ82667.1"/>
    <property type="molecule type" value="Genomic_DNA"/>
</dbReference>
<feature type="compositionally biased region" description="Low complexity" evidence="2">
    <location>
        <begin position="375"/>
        <end position="400"/>
    </location>
</feature>
<feature type="domain" description="LytR/CpsA/Psr regulator C-terminal" evidence="5">
    <location>
        <begin position="416"/>
        <end position="498"/>
    </location>
</feature>
<keyword evidence="7" id="KW-1185">Reference proteome</keyword>
<dbReference type="InterPro" id="IPR027381">
    <property type="entry name" value="LytR/CpsA/Psr_C"/>
</dbReference>
<feature type="region of interest" description="Disordered" evidence="2">
    <location>
        <begin position="13"/>
        <end position="40"/>
    </location>
</feature>
<dbReference type="PANTHER" id="PTHR33392:SF6">
    <property type="entry name" value="POLYISOPRENYL-TEICHOIC ACID--PEPTIDOGLYCAN TEICHOIC ACID TRANSFERASE TAGU"/>
    <property type="match status" value="1"/>
</dbReference>
<proteinExistence type="inferred from homology"/>
<feature type="transmembrane region" description="Helical" evidence="3">
    <location>
        <begin position="49"/>
        <end position="74"/>
    </location>
</feature>
<dbReference type="NCBIfam" id="TIGR00350">
    <property type="entry name" value="lytR_cpsA_psr"/>
    <property type="match status" value="1"/>
</dbReference>
<dbReference type="RefSeq" id="WP_175453586.1">
    <property type="nucleotide sequence ID" value="NZ_FNEI01000017.1"/>
</dbReference>
<accession>A0A1G8WX70</accession>
<sequence>MFRGKVDRVVRRRDARVQDGSGTGKAAAARHADAPGTTPRHMRIRRQPLWLKISAAAVSVLLLAGVAFAAYWFIRLQMNITKAPLNAGAQKTEGDTNDAKDRLQILILGSDTRDGKNSKYGTADDSTGYGHSDVMMLMDISADNRHVSVISFPRDLLVDVPECTDQSTHKTYPSRSGEMINAAMAEAGIGCAVDTVNKLTGLEIDHFMMADFNAVKELSNTVGGVSVCISDAVFDPDSGLRLPKGTSQVKGEQALSFLRTRHAFGDGSDLGRIQAQQGFLSSLARKVKDDGTLGNPQKLLTIADVITQNLTVDEGLANVQSLLTISSRLKDIDLSKVAFVAVPNRPAAVDPNRLELMQPQASQLFAAMRANLDLTTPGASSTPTASASPSATPTAAGSTPVTKSPAAPPYDKAVQPVTVADGSGVPEHAQELVTALVKGGFTQGSQFAADPVAKTTVYYAAGFEDVAADVAKLFGIPAAQTEASTAVNGVQIYLGSDFTSGLKYGTASVPADVVNQTAGDVKCQTANPALVVP</sequence>
<dbReference type="STRING" id="1045773.SAMN05216555_11771"/>
<dbReference type="InterPro" id="IPR004474">
    <property type="entry name" value="LytR_CpsA_psr"/>
</dbReference>
<evidence type="ECO:0000256" key="2">
    <source>
        <dbReference type="SAM" id="MobiDB-lite"/>
    </source>
</evidence>
<keyword evidence="3" id="KW-0812">Transmembrane</keyword>
<evidence type="ECO:0000313" key="7">
    <source>
        <dbReference type="Proteomes" id="UP000182130"/>
    </source>
</evidence>
<dbReference type="InterPro" id="IPR050922">
    <property type="entry name" value="LytR/CpsA/Psr_CW_biosynth"/>
</dbReference>
<name>A0A1G8WX70_9MICC</name>
<evidence type="ECO:0000259" key="5">
    <source>
        <dbReference type="Pfam" id="PF13399"/>
    </source>
</evidence>
<keyword evidence="3" id="KW-1133">Transmembrane helix</keyword>
<protein>
    <submittedName>
        <fullName evidence="6">Transcriptional attenuator, LytR family</fullName>
    </submittedName>
</protein>
<dbReference type="PANTHER" id="PTHR33392">
    <property type="entry name" value="POLYISOPRENYL-TEICHOIC ACID--PEPTIDOGLYCAN TEICHOIC ACID TRANSFERASE TAGU"/>
    <property type="match status" value="1"/>
</dbReference>
<evidence type="ECO:0000259" key="4">
    <source>
        <dbReference type="Pfam" id="PF03816"/>
    </source>
</evidence>
<dbReference type="Gene3D" id="3.30.70.2390">
    <property type="match status" value="1"/>
</dbReference>
<dbReference type="AlphaFoldDB" id="A0A1G8WX70"/>
<feature type="domain" description="Cell envelope-related transcriptional attenuator" evidence="4">
    <location>
        <begin position="131"/>
        <end position="288"/>
    </location>
</feature>
<evidence type="ECO:0000256" key="3">
    <source>
        <dbReference type="SAM" id="Phobius"/>
    </source>
</evidence>
<dbReference type="Proteomes" id="UP000182130">
    <property type="component" value="Unassembled WGS sequence"/>
</dbReference>
<dbReference type="Gene3D" id="3.40.630.190">
    <property type="entry name" value="LCP protein"/>
    <property type="match status" value="1"/>
</dbReference>
<keyword evidence="3" id="KW-0472">Membrane</keyword>
<dbReference type="Pfam" id="PF13399">
    <property type="entry name" value="LytR_C"/>
    <property type="match status" value="1"/>
</dbReference>
<dbReference type="Pfam" id="PF03816">
    <property type="entry name" value="LytR_cpsA_psr"/>
    <property type="match status" value="1"/>
</dbReference>
<organism evidence="6 7">
    <name type="scientific">Arthrobacter cupressi</name>
    <dbReference type="NCBI Taxonomy" id="1045773"/>
    <lineage>
        <taxon>Bacteria</taxon>
        <taxon>Bacillati</taxon>
        <taxon>Actinomycetota</taxon>
        <taxon>Actinomycetes</taxon>
        <taxon>Micrococcales</taxon>
        <taxon>Micrococcaceae</taxon>
        <taxon>Arthrobacter</taxon>
    </lineage>
</organism>